<evidence type="ECO:0000256" key="7">
    <source>
        <dbReference type="ARBA" id="ARBA00023157"/>
    </source>
</evidence>
<dbReference type="InterPro" id="IPR004156">
    <property type="entry name" value="OATP"/>
</dbReference>
<evidence type="ECO:0000256" key="3">
    <source>
        <dbReference type="ARBA" id="ARBA00022475"/>
    </source>
</evidence>
<dbReference type="GO" id="GO:0016323">
    <property type="term" value="C:basolateral plasma membrane"/>
    <property type="evidence" value="ECO:0007669"/>
    <property type="project" value="TreeGrafter"/>
</dbReference>
<feature type="transmembrane region" description="Helical" evidence="9">
    <location>
        <begin position="350"/>
        <end position="371"/>
    </location>
</feature>
<feature type="region of interest" description="Disordered" evidence="8">
    <location>
        <begin position="1"/>
        <end position="23"/>
    </location>
</feature>
<feature type="compositionally biased region" description="Gly residues" evidence="8">
    <location>
        <begin position="1"/>
        <end position="20"/>
    </location>
</feature>
<feature type="transmembrane region" description="Helical" evidence="9">
    <location>
        <begin position="115"/>
        <end position="137"/>
    </location>
</feature>
<dbReference type="FunCoup" id="A0A1V9WYP6">
    <property type="interactions" value="116"/>
</dbReference>
<organism evidence="11 12">
    <name type="scientific">Tropilaelaps mercedesae</name>
    <dbReference type="NCBI Taxonomy" id="418985"/>
    <lineage>
        <taxon>Eukaryota</taxon>
        <taxon>Metazoa</taxon>
        <taxon>Ecdysozoa</taxon>
        <taxon>Arthropoda</taxon>
        <taxon>Chelicerata</taxon>
        <taxon>Arachnida</taxon>
        <taxon>Acari</taxon>
        <taxon>Parasitiformes</taxon>
        <taxon>Mesostigmata</taxon>
        <taxon>Gamasina</taxon>
        <taxon>Dermanyssoidea</taxon>
        <taxon>Laelapidae</taxon>
        <taxon>Tropilaelaps</taxon>
    </lineage>
</organism>
<reference evidence="11 12" key="1">
    <citation type="journal article" date="2017" name="Gigascience">
        <title>Draft genome of the honey bee ectoparasitic mite, Tropilaelaps mercedesae, is shaped by the parasitic life history.</title>
        <authorList>
            <person name="Dong X."/>
            <person name="Armstrong S.D."/>
            <person name="Xia D."/>
            <person name="Makepeace B.L."/>
            <person name="Darby A.C."/>
            <person name="Kadowaki T."/>
        </authorList>
    </citation>
    <scope>NUCLEOTIDE SEQUENCE [LARGE SCALE GENOMIC DNA]</scope>
    <source>
        <strain evidence="11">Wuxi-XJTLU</strain>
    </source>
</reference>
<dbReference type="SUPFAM" id="SSF103473">
    <property type="entry name" value="MFS general substrate transporter"/>
    <property type="match status" value="2"/>
</dbReference>
<sequence length="622" mass="67639">MNGQANGGPAPGEGKTGGPGREPKEAQFSGFGLSLSKFRLRGGRRATITSLGEQDDTCGIFGWQPQWLQRFRTVEWFLFVFCSMGYIQGFINNGITTSVSAHIERRFELKSVDIGLVYAGYNIASFACITPVSYLLANSHRPRVLALGGLINTISYFLFTVPHWIAPEHEHAAASHSSLTCAIESSSCRQSDMNLESYKGIFIIANILHGIGSSPFYTIGVAYLDDNTPAERSGLYIATFYATAILGPACGVMMGGYFSSLPENLRDITGFSSGALARSETWVGNWWLGYLISGIVCAALTLPMAFFPKLIDPLKTGGQGSVASKKSAVSENLDNKTFLQYMRFLLTNPIFITLSLAAASETFVATATFAFRNSCPPRQYMMHSGPRPLYANFTNADLLMECNSMCRCTRNTFEPTCGADGRNYYSPCHAGCNESRMDPGGQVVYSNCSCMLNRTSTLDDVVLDVGQGLKRPCEPQSCSVLYIFCVAMFVYLFFIFLVATPSLLAMMKSVPEDSKTLALGINYVSLRLFGTIPGPLLFGKVVDASCVLFKQKPCDGSGATGNCVIYENSRLATNVFNLMIIVKTFALAFFVLACLFSKSLSQTAPSADHITPVKMPATDDKA</sequence>
<proteinExistence type="inferred from homology"/>
<dbReference type="AlphaFoldDB" id="A0A1V9WYP6"/>
<feature type="transmembrane region" description="Helical" evidence="9">
    <location>
        <begin position="76"/>
        <end position="95"/>
    </location>
</feature>
<comment type="subcellular location">
    <subcellularLocation>
        <location evidence="1">Cell membrane</location>
        <topology evidence="1">Multi-pass membrane protein</topology>
    </subcellularLocation>
</comment>
<keyword evidence="6 9" id="KW-0472">Membrane</keyword>
<dbReference type="InParanoid" id="A0A1V9WYP6"/>
<dbReference type="PANTHER" id="PTHR11388:SF100">
    <property type="entry name" value="SOLUTE CARRIER ORGANIC ANION TRANSPORTER FAMILY MEMBER 4A1"/>
    <property type="match status" value="1"/>
</dbReference>
<feature type="transmembrane region" description="Helical" evidence="9">
    <location>
        <begin position="575"/>
        <end position="596"/>
    </location>
</feature>
<dbReference type="Pfam" id="PF03137">
    <property type="entry name" value="OATP"/>
    <property type="match status" value="2"/>
</dbReference>
<dbReference type="PROSITE" id="PS51465">
    <property type="entry name" value="KAZAL_2"/>
    <property type="match status" value="1"/>
</dbReference>
<dbReference type="OrthoDB" id="6424230at2759"/>
<keyword evidence="12" id="KW-1185">Reference proteome</keyword>
<comment type="caution">
    <text evidence="11">The sequence shown here is derived from an EMBL/GenBank/DDBJ whole genome shotgun (WGS) entry which is preliminary data.</text>
</comment>
<dbReference type="SUPFAM" id="SSF100895">
    <property type="entry name" value="Kazal-type serine protease inhibitors"/>
    <property type="match status" value="1"/>
</dbReference>
<feature type="transmembrane region" description="Helical" evidence="9">
    <location>
        <begin position="287"/>
        <end position="307"/>
    </location>
</feature>
<feature type="transmembrane region" description="Helical" evidence="9">
    <location>
        <begin position="480"/>
        <end position="505"/>
    </location>
</feature>
<dbReference type="Proteomes" id="UP000192247">
    <property type="component" value="Unassembled WGS sequence"/>
</dbReference>
<evidence type="ECO:0000313" key="11">
    <source>
        <dbReference type="EMBL" id="OQR66395.1"/>
    </source>
</evidence>
<evidence type="ECO:0000256" key="6">
    <source>
        <dbReference type="ARBA" id="ARBA00023136"/>
    </source>
</evidence>
<name>A0A1V9WYP6_9ACAR</name>
<feature type="domain" description="Kazal-like" evidence="10">
    <location>
        <begin position="396"/>
        <end position="452"/>
    </location>
</feature>
<dbReference type="InterPro" id="IPR002350">
    <property type="entry name" value="Kazal_dom"/>
</dbReference>
<dbReference type="GO" id="GO:0015347">
    <property type="term" value="F:sodium-independent organic anion transmembrane transporter activity"/>
    <property type="evidence" value="ECO:0007669"/>
    <property type="project" value="TreeGrafter"/>
</dbReference>
<evidence type="ECO:0000256" key="4">
    <source>
        <dbReference type="ARBA" id="ARBA00022692"/>
    </source>
</evidence>
<keyword evidence="5 9" id="KW-1133">Transmembrane helix</keyword>
<feature type="transmembrane region" description="Helical" evidence="9">
    <location>
        <begin position="201"/>
        <end position="223"/>
    </location>
</feature>
<dbReference type="InterPro" id="IPR036259">
    <property type="entry name" value="MFS_trans_sf"/>
</dbReference>
<dbReference type="Gene3D" id="1.20.1250.20">
    <property type="entry name" value="MFS general substrate transporter like domains"/>
    <property type="match status" value="1"/>
</dbReference>
<dbReference type="InterPro" id="IPR036058">
    <property type="entry name" value="Kazal_dom_sf"/>
</dbReference>
<protein>
    <submittedName>
        <fullName evidence="11">Solute carrier organic anion transporter family member 4A1-like</fullName>
    </submittedName>
</protein>
<evidence type="ECO:0000256" key="2">
    <source>
        <dbReference type="ARBA" id="ARBA00009657"/>
    </source>
</evidence>
<dbReference type="GO" id="GO:0043252">
    <property type="term" value="P:sodium-independent organic anion transport"/>
    <property type="evidence" value="ECO:0007669"/>
    <property type="project" value="TreeGrafter"/>
</dbReference>
<comment type="similarity">
    <text evidence="2">Belongs to the organo anion transporter (TC 2.A.60) family.</text>
</comment>
<feature type="transmembrane region" description="Helical" evidence="9">
    <location>
        <begin position="517"/>
        <end position="538"/>
    </location>
</feature>
<dbReference type="EMBL" id="MNPL01032646">
    <property type="protein sequence ID" value="OQR66395.1"/>
    <property type="molecule type" value="Genomic_DNA"/>
</dbReference>
<evidence type="ECO:0000256" key="9">
    <source>
        <dbReference type="SAM" id="Phobius"/>
    </source>
</evidence>
<evidence type="ECO:0000256" key="1">
    <source>
        <dbReference type="ARBA" id="ARBA00004651"/>
    </source>
</evidence>
<evidence type="ECO:0000313" key="12">
    <source>
        <dbReference type="Proteomes" id="UP000192247"/>
    </source>
</evidence>
<keyword evidence="3" id="KW-1003">Cell membrane</keyword>
<evidence type="ECO:0000256" key="8">
    <source>
        <dbReference type="SAM" id="MobiDB-lite"/>
    </source>
</evidence>
<dbReference type="PANTHER" id="PTHR11388">
    <property type="entry name" value="ORGANIC ANION TRANSPORTER"/>
    <property type="match status" value="1"/>
</dbReference>
<evidence type="ECO:0000259" key="10">
    <source>
        <dbReference type="PROSITE" id="PS51465"/>
    </source>
</evidence>
<feature type="transmembrane region" description="Helical" evidence="9">
    <location>
        <begin position="235"/>
        <end position="258"/>
    </location>
</feature>
<accession>A0A1V9WYP6</accession>
<gene>
    <name evidence="11" type="ORF">BIW11_14187</name>
</gene>
<keyword evidence="7" id="KW-1015">Disulfide bond</keyword>
<evidence type="ECO:0000256" key="5">
    <source>
        <dbReference type="ARBA" id="ARBA00022989"/>
    </source>
</evidence>
<keyword evidence="4 9" id="KW-0812">Transmembrane</keyword>